<proteinExistence type="predicted"/>
<reference evidence="3" key="1">
    <citation type="journal article" date="2019" name="Int. J. Syst. Evol. Microbiol.">
        <title>The Global Catalogue of Microorganisms (GCM) 10K type strain sequencing project: providing services to taxonomists for standard genome sequencing and annotation.</title>
        <authorList>
            <consortium name="The Broad Institute Genomics Platform"/>
            <consortium name="The Broad Institute Genome Sequencing Center for Infectious Disease"/>
            <person name="Wu L."/>
            <person name="Ma J."/>
        </authorList>
    </citation>
    <scope>NUCLEOTIDE SEQUENCE [LARGE SCALE GENOMIC DNA]</scope>
    <source>
        <strain evidence="3">JCM 18298</strain>
    </source>
</reference>
<dbReference type="Proteomes" id="UP001500603">
    <property type="component" value="Unassembled WGS sequence"/>
</dbReference>
<accession>A0ABP9JW09</accession>
<keyword evidence="3" id="KW-1185">Reference proteome</keyword>
<evidence type="ECO:0000259" key="1">
    <source>
        <dbReference type="Pfam" id="PF12680"/>
    </source>
</evidence>
<dbReference type="RefSeq" id="WP_345493919.1">
    <property type="nucleotide sequence ID" value="NZ_BAABJM010000001.1"/>
</dbReference>
<dbReference type="SUPFAM" id="SSF54427">
    <property type="entry name" value="NTF2-like"/>
    <property type="match status" value="1"/>
</dbReference>
<dbReference type="EMBL" id="BAABJM010000001">
    <property type="protein sequence ID" value="GAA5046045.1"/>
    <property type="molecule type" value="Genomic_DNA"/>
</dbReference>
<gene>
    <name evidence="2" type="ORF">GCM10023318_11060</name>
</gene>
<dbReference type="InterPro" id="IPR037401">
    <property type="entry name" value="SnoaL-like"/>
</dbReference>
<protein>
    <submittedName>
        <fullName evidence="2">Nuclear transport factor 2 family protein</fullName>
    </submittedName>
</protein>
<feature type="domain" description="SnoaL-like" evidence="1">
    <location>
        <begin position="17"/>
        <end position="130"/>
    </location>
</feature>
<comment type="caution">
    <text evidence="2">The sequence shown here is derived from an EMBL/GenBank/DDBJ whole genome shotgun (WGS) entry which is preliminary data.</text>
</comment>
<dbReference type="Gene3D" id="3.10.450.50">
    <property type="match status" value="1"/>
</dbReference>
<organism evidence="2 3">
    <name type="scientific">Nocardia callitridis</name>
    <dbReference type="NCBI Taxonomy" id="648753"/>
    <lineage>
        <taxon>Bacteria</taxon>
        <taxon>Bacillati</taxon>
        <taxon>Actinomycetota</taxon>
        <taxon>Actinomycetes</taxon>
        <taxon>Mycobacteriales</taxon>
        <taxon>Nocardiaceae</taxon>
        <taxon>Nocardia</taxon>
    </lineage>
</organism>
<dbReference type="Pfam" id="PF12680">
    <property type="entry name" value="SnoaL_2"/>
    <property type="match status" value="1"/>
</dbReference>
<name>A0ABP9JW09_9NOCA</name>
<dbReference type="InterPro" id="IPR032710">
    <property type="entry name" value="NTF2-like_dom_sf"/>
</dbReference>
<evidence type="ECO:0000313" key="3">
    <source>
        <dbReference type="Proteomes" id="UP001500603"/>
    </source>
</evidence>
<evidence type="ECO:0000313" key="2">
    <source>
        <dbReference type="EMBL" id="GAA5046045.1"/>
    </source>
</evidence>
<sequence length="151" mass="16634">MTTTDLTAETSTRAVAAEFLRLVGAGDPDAVATLFADTVDWKLNWPEDEHGRTATPWIIHRSTRADVADNFRALTTFHERIDTELERVLFDGAHAVVLGVIRQTAQPTGRAYRARFALHLTVVDGLITRYHIYEDSLAIAQAFAPGTDAAV</sequence>